<dbReference type="Gene3D" id="2.40.50.90">
    <property type="match status" value="1"/>
</dbReference>
<dbReference type="GO" id="GO:0030154">
    <property type="term" value="P:cell differentiation"/>
    <property type="evidence" value="ECO:0007669"/>
    <property type="project" value="UniProtKB-ARBA"/>
</dbReference>
<dbReference type="STRING" id="37001.A0A1A9W7R1"/>
<dbReference type="PANTHER" id="PTHR22948:SF72">
    <property type="entry name" value="TUDOR DOMAIN-CONTAINING PROTEIN"/>
    <property type="match status" value="1"/>
</dbReference>
<dbReference type="GO" id="GO:0005737">
    <property type="term" value="C:cytoplasm"/>
    <property type="evidence" value="ECO:0007669"/>
    <property type="project" value="UniProtKB-SubCell"/>
</dbReference>
<dbReference type="GO" id="GO:0007283">
    <property type="term" value="P:spermatogenesis"/>
    <property type="evidence" value="ECO:0007669"/>
    <property type="project" value="UniProtKB-KW"/>
</dbReference>
<dbReference type="InterPro" id="IPR002999">
    <property type="entry name" value="Tudor"/>
</dbReference>
<evidence type="ECO:0000313" key="9">
    <source>
        <dbReference type="Proteomes" id="UP000091820"/>
    </source>
</evidence>
<feature type="compositionally biased region" description="Low complexity" evidence="5">
    <location>
        <begin position="283"/>
        <end position="298"/>
    </location>
</feature>
<dbReference type="InterPro" id="IPR050621">
    <property type="entry name" value="Tudor_domain_containing"/>
</dbReference>
<dbReference type="SUPFAM" id="SSF63748">
    <property type="entry name" value="Tudor/PWWP/MBT"/>
    <property type="match status" value="1"/>
</dbReference>
<name>A0A1A9W7R1_9MUSC</name>
<dbReference type="InterPro" id="IPR035437">
    <property type="entry name" value="SNase_OB-fold_sf"/>
</dbReference>
<dbReference type="Gene3D" id="2.30.30.140">
    <property type="match status" value="1"/>
</dbReference>
<feature type="region of interest" description="Disordered" evidence="5">
    <location>
        <begin position="277"/>
        <end position="310"/>
    </location>
</feature>
<evidence type="ECO:0000256" key="2">
    <source>
        <dbReference type="ARBA" id="ARBA00022490"/>
    </source>
</evidence>
<dbReference type="PROSITE" id="PS51644">
    <property type="entry name" value="HTH_OST"/>
    <property type="match status" value="1"/>
</dbReference>
<proteinExistence type="predicted"/>
<evidence type="ECO:0000256" key="5">
    <source>
        <dbReference type="SAM" id="MobiDB-lite"/>
    </source>
</evidence>
<dbReference type="Gene3D" id="3.30.420.610">
    <property type="entry name" value="LOTUS domain-like"/>
    <property type="match status" value="1"/>
</dbReference>
<keyword evidence="9" id="KW-1185">Reference proteome</keyword>
<evidence type="ECO:0000256" key="1">
    <source>
        <dbReference type="ARBA" id="ARBA00004496"/>
    </source>
</evidence>
<evidence type="ECO:0000259" key="6">
    <source>
        <dbReference type="PROSITE" id="PS50304"/>
    </source>
</evidence>
<dbReference type="PROSITE" id="PS50304">
    <property type="entry name" value="TUDOR"/>
    <property type="match status" value="1"/>
</dbReference>
<evidence type="ECO:0008006" key="10">
    <source>
        <dbReference type="Google" id="ProtNLM"/>
    </source>
</evidence>
<dbReference type="Proteomes" id="UP000091820">
    <property type="component" value="Unassembled WGS sequence"/>
</dbReference>
<dbReference type="PANTHER" id="PTHR22948">
    <property type="entry name" value="TUDOR DOMAIN CONTAINING PROTEIN"/>
    <property type="match status" value="1"/>
</dbReference>
<keyword evidence="3" id="KW-0677">Repeat</keyword>
<reference evidence="9" key="1">
    <citation type="submission" date="2014-03" db="EMBL/GenBank/DDBJ databases">
        <authorList>
            <person name="Aksoy S."/>
            <person name="Warren W."/>
            <person name="Wilson R.K."/>
        </authorList>
    </citation>
    <scope>NUCLEOTIDE SEQUENCE [LARGE SCALE GENOMIC DNA]</scope>
    <source>
        <strain evidence="9">IAEA</strain>
    </source>
</reference>
<protein>
    <recommendedName>
        <fullName evidence="10">Tudor domain-containing protein</fullName>
    </recommendedName>
</protein>
<organism evidence="8 9">
    <name type="scientific">Glossina brevipalpis</name>
    <dbReference type="NCBI Taxonomy" id="37001"/>
    <lineage>
        <taxon>Eukaryota</taxon>
        <taxon>Metazoa</taxon>
        <taxon>Ecdysozoa</taxon>
        <taxon>Arthropoda</taxon>
        <taxon>Hexapoda</taxon>
        <taxon>Insecta</taxon>
        <taxon>Pterygota</taxon>
        <taxon>Neoptera</taxon>
        <taxon>Endopterygota</taxon>
        <taxon>Diptera</taxon>
        <taxon>Brachycera</taxon>
        <taxon>Muscomorpha</taxon>
        <taxon>Hippoboscoidea</taxon>
        <taxon>Glossinidae</taxon>
        <taxon>Glossina</taxon>
    </lineage>
</organism>
<keyword evidence="4" id="KW-0221">Differentiation</keyword>
<dbReference type="AlphaFoldDB" id="A0A1A9W7R1"/>
<feature type="domain" description="Tudor" evidence="6">
    <location>
        <begin position="762"/>
        <end position="819"/>
    </location>
</feature>
<comment type="subcellular location">
    <subcellularLocation>
        <location evidence="1">Cytoplasm</location>
    </subcellularLocation>
</comment>
<dbReference type="EnsemblMetazoa" id="GBRI009228-RA">
    <property type="protein sequence ID" value="GBRI009228-PA"/>
    <property type="gene ID" value="GBRI009228"/>
</dbReference>
<evidence type="ECO:0000256" key="4">
    <source>
        <dbReference type="ARBA" id="ARBA00022871"/>
    </source>
</evidence>
<dbReference type="VEuPathDB" id="VectorBase:GBRI009228"/>
<sequence>MHNPNLTVVKAILKALIVSHSETMTVRRLNNYYRDVEADDIPFLYFGYNNLEEFLLSIPDTLTLFDDGYSSIVRIANNGVPRNIYKTVREQKIKHESCNHIIKDSKCNANEKINKNELLNDLNDSKACRREAQQICSKSANDSKRSSRIVQNTKPKIDYNGQLNNIVRNLKHFQLRSFDELNRSVSREEKSRIIQRLSREQRKKRKASTFIKKDTYSTAEEKLEQKVRSSNLSKCKEKVQQIPKYNKVFHSQPPALKRINNTSFNNLVATSNNKNLLEKNDSSDQLSNLDDSLPSLESEQWDEQNLPADYEEKYPVSPRLLQERIEERKISKSVEEKKNSKVEKNLLLGDSNKCDKVAQQKPRYNRNAYNQTRTFSKSTSEKYLVTAGKNESQTKNLLEKIDSNDQLSNLDESLPSLEFEWRDEENLSADYEEKSRMIPKLLQERREERKITTSVEKEINSKVEKKALLRDLTKYGGIAQHRLKIHKNAYNQPTAVIVLNNTSVNNSMAGGDNRNNSKNPLKKIDINDQVDNLERTLESSEHKSWGKVILSSLNEWKCPTTQKLLREQKQKHQNSKRINKIAHSTVRQEAQMKDLLNHSQKEARFNKKEDTGNKLLFTATLRSDRETAYDNENHAKSAPKMVEINNELDGDKISLKRVNFWHSDLENELKEALPKFALQQLGIGADIPANAIYFGFTFTQMYNLPEGIFRDSRSEIIINEIHSPYKFWFHFYKSNLNLDRLDHMSNSYKYFNDDVWRIPVDILAPNQVCVAFYEDYWYRAKIVSWPTNNKVKVSCVDYGNIAEVHVTQIRFLHTYFANIPIQALRGSLTSVKPLHTHWCHSATELFRNMALNTVVEADVVDIDYTQRIYYIGINKKMTDISTYLVEQHLARYNKSWDLRRLYQEFPTFTMLESGEYPSFSELVQLLEQGYDYERIYDPLIQRLTMPRDPTKAPAELHRFPFNLISYTNPFYAEIIKELKSKEISHRHIPG</sequence>
<dbReference type="Pfam" id="PF12872">
    <property type="entry name" value="OST-HTH"/>
    <property type="match status" value="1"/>
</dbReference>
<dbReference type="InterPro" id="IPR041966">
    <property type="entry name" value="LOTUS-like"/>
</dbReference>
<evidence type="ECO:0000259" key="7">
    <source>
        <dbReference type="PROSITE" id="PS51644"/>
    </source>
</evidence>
<evidence type="ECO:0000313" key="8">
    <source>
        <dbReference type="EnsemblMetazoa" id="GBRI009228-PA"/>
    </source>
</evidence>
<feature type="domain" description="HTH OST-type" evidence="7">
    <location>
        <begin position="5"/>
        <end position="79"/>
    </location>
</feature>
<dbReference type="SMART" id="SM00333">
    <property type="entry name" value="TUDOR"/>
    <property type="match status" value="1"/>
</dbReference>
<keyword evidence="2" id="KW-0963">Cytoplasm</keyword>
<keyword evidence="4" id="KW-0744">Spermatogenesis</keyword>
<reference evidence="8" key="2">
    <citation type="submission" date="2020-05" db="UniProtKB">
        <authorList>
            <consortium name="EnsemblMetazoa"/>
        </authorList>
    </citation>
    <scope>IDENTIFICATION</scope>
    <source>
        <strain evidence="8">IAEA</strain>
    </source>
</reference>
<accession>A0A1A9W7R1</accession>
<dbReference type="Pfam" id="PF00567">
    <property type="entry name" value="TUDOR"/>
    <property type="match status" value="1"/>
</dbReference>
<evidence type="ECO:0000256" key="3">
    <source>
        <dbReference type="ARBA" id="ARBA00022737"/>
    </source>
</evidence>
<dbReference type="InterPro" id="IPR025605">
    <property type="entry name" value="OST-HTH/LOTUS_dom"/>
</dbReference>